<dbReference type="CDD" id="cd10030">
    <property type="entry name" value="UDG-F4_TTUDGA_SPO1dp_like"/>
    <property type="match status" value="1"/>
</dbReference>
<evidence type="ECO:0000256" key="1">
    <source>
        <dbReference type="ARBA" id="ARBA00001400"/>
    </source>
</evidence>
<keyword evidence="11" id="KW-0234">DNA repair</keyword>
<dbReference type="SUPFAM" id="SSF52141">
    <property type="entry name" value="Uracil-DNA glycosylase-like"/>
    <property type="match status" value="1"/>
</dbReference>
<name>A0A7M4D309_9BACT</name>
<evidence type="ECO:0000313" key="16">
    <source>
        <dbReference type="Proteomes" id="UP000462449"/>
    </source>
</evidence>
<dbReference type="EC" id="3.2.2.27" evidence="3"/>
<dbReference type="GO" id="GO:0046872">
    <property type="term" value="F:metal ion binding"/>
    <property type="evidence" value="ECO:0007669"/>
    <property type="project" value="UniProtKB-KW"/>
</dbReference>
<dbReference type="InterPro" id="IPR036895">
    <property type="entry name" value="Uracil-DNA_glycosylase-like_sf"/>
</dbReference>
<reference evidence="13 16" key="2">
    <citation type="submission" date="2019-12" db="EMBL/GenBank/DDBJ databases">
        <title>Draft genome sequence of Labilibaculum sp. strain 44 isolated from deep waters of Black Sea.</title>
        <authorList>
            <person name="Yadav S."/>
            <person name="Villanueva L."/>
        </authorList>
    </citation>
    <scope>NUCLEOTIDE SEQUENCE [LARGE SCALE GENOMIC DNA]</scope>
    <source>
        <strain evidence="13 16">44</strain>
    </source>
</reference>
<reference evidence="14 15" key="1">
    <citation type="submission" date="2019-11" db="EMBL/GenBank/DDBJ databases">
        <title>Draft genome sequence of Labilibaculum sp. strain SYP isolated from Black Sea.</title>
        <authorList>
            <person name="Yadav S."/>
            <person name="Villanueva L."/>
        </authorList>
    </citation>
    <scope>NUCLEOTIDE SEQUENCE [LARGE SCALE GENOMIC DNA]</scope>
    <source>
        <strain evidence="14 15">44</strain>
    </source>
</reference>
<organism evidence="13 16">
    <name type="scientific">Labilibaculum euxinus</name>
    <dbReference type="NCBI Taxonomy" id="2686357"/>
    <lineage>
        <taxon>Bacteria</taxon>
        <taxon>Pseudomonadati</taxon>
        <taxon>Bacteroidota</taxon>
        <taxon>Bacteroidia</taxon>
        <taxon>Marinilabiliales</taxon>
        <taxon>Marinifilaceae</taxon>
        <taxon>Labilibaculum</taxon>
    </lineage>
</organism>
<sequence length="189" mass="21956">MHMLEWKELIQECNNCTKCKLCKTRNKVVIGTGNRNARLMFIGEGPGQQEDETGVPFVGKAGQLFDKILQAIDLKREDVYIANIVKCRPPNNRDPEENEKKTCLPYLRNQVRLIRPKIVVCLGRIAAQEIIDSSFRITRERGVWFERKGFLITAVYHPSALLRDPSKKQVTWKDFKEIKRRYDLLAPIK</sequence>
<protein>
    <recommendedName>
        <fullName evidence="4">Type-4 uracil-DNA glycosylase</fullName>
        <ecNumber evidence="3">3.2.2.27</ecNumber>
    </recommendedName>
</protein>
<dbReference type="Pfam" id="PF03167">
    <property type="entry name" value="UDG"/>
    <property type="match status" value="1"/>
</dbReference>
<dbReference type="Proteomes" id="UP000285951">
    <property type="component" value="Unassembled WGS sequence"/>
</dbReference>
<keyword evidence="5" id="KW-0004">4Fe-4S</keyword>
<accession>A0A7M4D309</accession>
<dbReference type="EMBL" id="QTZN02000006">
    <property type="protein sequence ID" value="MVB06243.1"/>
    <property type="molecule type" value="Genomic_DNA"/>
</dbReference>
<dbReference type="SMART" id="SM00987">
    <property type="entry name" value="UreE_C"/>
    <property type="match status" value="1"/>
</dbReference>
<dbReference type="PANTHER" id="PTHR33693:SF1">
    <property type="entry name" value="TYPE-4 URACIL-DNA GLYCOSYLASE"/>
    <property type="match status" value="1"/>
</dbReference>
<evidence type="ECO:0000256" key="10">
    <source>
        <dbReference type="ARBA" id="ARBA00023014"/>
    </source>
</evidence>
<keyword evidence="8" id="KW-0378">Hydrolase</keyword>
<dbReference type="GO" id="GO:0051539">
    <property type="term" value="F:4 iron, 4 sulfur cluster binding"/>
    <property type="evidence" value="ECO:0007669"/>
    <property type="project" value="UniProtKB-KW"/>
</dbReference>
<dbReference type="EMBL" id="WOTW01000006">
    <property type="protein sequence ID" value="MUP37038.1"/>
    <property type="molecule type" value="Genomic_DNA"/>
</dbReference>
<dbReference type="InterPro" id="IPR005122">
    <property type="entry name" value="Uracil-DNA_glycosylase-like"/>
</dbReference>
<evidence type="ECO:0000256" key="11">
    <source>
        <dbReference type="ARBA" id="ARBA00023204"/>
    </source>
</evidence>
<dbReference type="InterPro" id="IPR051536">
    <property type="entry name" value="UDG_Type-4/5"/>
</dbReference>
<evidence type="ECO:0000256" key="5">
    <source>
        <dbReference type="ARBA" id="ARBA00022485"/>
    </source>
</evidence>
<comment type="catalytic activity">
    <reaction evidence="1">
        <text>Hydrolyzes single-stranded DNA or mismatched double-stranded DNA and polynucleotides, releasing free uracil.</text>
        <dbReference type="EC" id="3.2.2.27"/>
    </reaction>
</comment>
<evidence type="ECO:0000256" key="7">
    <source>
        <dbReference type="ARBA" id="ARBA00022763"/>
    </source>
</evidence>
<keyword evidence="7" id="KW-0227">DNA damage</keyword>
<dbReference type="GO" id="GO:0004844">
    <property type="term" value="F:uracil DNA N-glycosylase activity"/>
    <property type="evidence" value="ECO:0007669"/>
    <property type="project" value="UniProtKB-EC"/>
</dbReference>
<dbReference type="Proteomes" id="UP000462449">
    <property type="component" value="Unassembled WGS sequence"/>
</dbReference>
<feature type="domain" description="Uracil-DNA glycosylase-like" evidence="12">
    <location>
        <begin position="30"/>
        <end position="176"/>
    </location>
</feature>
<dbReference type="NCBIfam" id="TIGR00758">
    <property type="entry name" value="UDG_fam4"/>
    <property type="match status" value="1"/>
</dbReference>
<dbReference type="SMART" id="SM00986">
    <property type="entry name" value="UDG"/>
    <property type="match status" value="1"/>
</dbReference>
<evidence type="ECO:0000313" key="15">
    <source>
        <dbReference type="Proteomes" id="UP000285951"/>
    </source>
</evidence>
<evidence type="ECO:0000256" key="4">
    <source>
        <dbReference type="ARBA" id="ARBA00019403"/>
    </source>
</evidence>
<dbReference type="InterPro" id="IPR005273">
    <property type="entry name" value="Ura-DNA_glyco_family4"/>
</dbReference>
<dbReference type="PANTHER" id="PTHR33693">
    <property type="entry name" value="TYPE-5 URACIL-DNA GLYCOSYLASE"/>
    <property type="match status" value="1"/>
</dbReference>
<evidence type="ECO:0000256" key="9">
    <source>
        <dbReference type="ARBA" id="ARBA00023004"/>
    </source>
</evidence>
<evidence type="ECO:0000259" key="12">
    <source>
        <dbReference type="SMART" id="SM00986"/>
    </source>
</evidence>
<dbReference type="AlphaFoldDB" id="A0A7M4D309"/>
<evidence type="ECO:0000256" key="3">
    <source>
        <dbReference type="ARBA" id="ARBA00012030"/>
    </source>
</evidence>
<keyword evidence="9" id="KW-0408">Iron</keyword>
<evidence type="ECO:0000256" key="8">
    <source>
        <dbReference type="ARBA" id="ARBA00022801"/>
    </source>
</evidence>
<evidence type="ECO:0000256" key="2">
    <source>
        <dbReference type="ARBA" id="ARBA00006521"/>
    </source>
</evidence>
<keyword evidence="6" id="KW-0479">Metal-binding</keyword>
<dbReference type="Gene3D" id="3.40.470.10">
    <property type="entry name" value="Uracil-DNA glycosylase-like domain"/>
    <property type="match status" value="1"/>
</dbReference>
<gene>
    <name evidence="14" type="ORF">DWB62_004340</name>
    <name evidence="13" type="ORF">GNY23_04340</name>
</gene>
<keyword evidence="10" id="KW-0411">Iron-sulfur</keyword>
<evidence type="ECO:0000313" key="14">
    <source>
        <dbReference type="EMBL" id="MVB06243.1"/>
    </source>
</evidence>
<comment type="caution">
    <text evidence="13">The sequence shown here is derived from an EMBL/GenBank/DDBJ whole genome shotgun (WGS) entry which is preliminary data.</text>
</comment>
<proteinExistence type="inferred from homology"/>
<evidence type="ECO:0000313" key="13">
    <source>
        <dbReference type="EMBL" id="MUP37038.1"/>
    </source>
</evidence>
<keyword evidence="15" id="KW-1185">Reference proteome</keyword>
<dbReference type="GO" id="GO:0006281">
    <property type="term" value="P:DNA repair"/>
    <property type="evidence" value="ECO:0007669"/>
    <property type="project" value="UniProtKB-KW"/>
</dbReference>
<comment type="similarity">
    <text evidence="2">Belongs to the uracil-DNA glycosylase (UDG) superfamily. Type 4 (UDGa) family.</text>
</comment>
<evidence type="ECO:0000256" key="6">
    <source>
        <dbReference type="ARBA" id="ARBA00022723"/>
    </source>
</evidence>